<evidence type="ECO:0000313" key="3">
    <source>
        <dbReference type="EMBL" id="MDA0162922.1"/>
    </source>
</evidence>
<name>A0A9X3MXD2_9ACTN</name>
<evidence type="ECO:0000313" key="4">
    <source>
        <dbReference type="Proteomes" id="UP001149140"/>
    </source>
</evidence>
<dbReference type="Pfam" id="PF16640">
    <property type="entry name" value="Big_3_5"/>
    <property type="match status" value="3"/>
</dbReference>
<sequence length="434" mass="43663">MHLSQVGAAAWIVAALALFGAPAVAAADDQTTTTVTTPATQPAHGQTATLTATVDDTTTPAAVPLGSVQFSLDGAPIGSPVALSGHSAQLQTGALRTGTHPVLAKYLPAPGFLGSDGSTSLTVIQATTTTLLRVTPDTTGVAGQDIAIQTTVGPANPLGPPTGSVSYFVNGVRLGDAALDNGVSRRVVELPAFAFTLVAVYPGDGNYTTSSGSASVSVNQAGTVIALTASPNPVVIGQPVAFSLFVNSLDPSNWWPSGVLSSAVDGQAVPGAITLDGDGSTVGFTRTFATAGVHHVTAHFTGDDDFLASDAALDETVTPLTTTPASTRPAAPRALSIKVAPKRDRQAPYRFTVSGTLQLPSTVAKAEGCGGKVTIDAKLKAKRVARKTVSLNSACQFKTTLTAPRKGSISITAAFAGTATIAAVKARAVRVTAG</sequence>
<dbReference type="InterPro" id="IPR013783">
    <property type="entry name" value="Ig-like_fold"/>
</dbReference>
<organism evidence="3 4">
    <name type="scientific">Solirubrobacter ginsenosidimutans</name>
    <dbReference type="NCBI Taxonomy" id="490573"/>
    <lineage>
        <taxon>Bacteria</taxon>
        <taxon>Bacillati</taxon>
        <taxon>Actinomycetota</taxon>
        <taxon>Thermoleophilia</taxon>
        <taxon>Solirubrobacterales</taxon>
        <taxon>Solirubrobacteraceae</taxon>
        <taxon>Solirubrobacter</taxon>
    </lineage>
</organism>
<dbReference type="InterPro" id="IPR032109">
    <property type="entry name" value="Big_3_5"/>
</dbReference>
<feature type="domain" description="Bacterial Ig-like" evidence="2">
    <location>
        <begin position="36"/>
        <end position="123"/>
    </location>
</feature>
<keyword evidence="1" id="KW-0732">Signal</keyword>
<keyword evidence="4" id="KW-1185">Reference proteome</keyword>
<feature type="chain" id="PRO_5040862482" evidence="1">
    <location>
        <begin position="26"/>
        <end position="434"/>
    </location>
</feature>
<proteinExistence type="predicted"/>
<dbReference type="GO" id="GO:0005975">
    <property type="term" value="P:carbohydrate metabolic process"/>
    <property type="evidence" value="ECO:0007669"/>
    <property type="project" value="UniProtKB-ARBA"/>
</dbReference>
<evidence type="ECO:0000256" key="1">
    <source>
        <dbReference type="SAM" id="SignalP"/>
    </source>
</evidence>
<accession>A0A9X3MXD2</accession>
<protein>
    <submittedName>
        <fullName evidence="3">Ig-like domain-containing protein</fullName>
    </submittedName>
</protein>
<dbReference type="Proteomes" id="UP001149140">
    <property type="component" value="Unassembled WGS sequence"/>
</dbReference>
<dbReference type="AlphaFoldDB" id="A0A9X3MXD2"/>
<evidence type="ECO:0000259" key="2">
    <source>
        <dbReference type="Pfam" id="PF16640"/>
    </source>
</evidence>
<feature type="signal peptide" evidence="1">
    <location>
        <begin position="1"/>
        <end position="25"/>
    </location>
</feature>
<dbReference type="EMBL" id="JAPDOD010000021">
    <property type="protein sequence ID" value="MDA0162922.1"/>
    <property type="molecule type" value="Genomic_DNA"/>
</dbReference>
<comment type="caution">
    <text evidence="3">The sequence shown here is derived from an EMBL/GenBank/DDBJ whole genome shotgun (WGS) entry which is preliminary data.</text>
</comment>
<gene>
    <name evidence="3" type="ORF">OM076_21800</name>
</gene>
<reference evidence="3" key="1">
    <citation type="submission" date="2022-10" db="EMBL/GenBank/DDBJ databases">
        <title>The WGS of Solirubrobacter ginsenosidimutans DSM 21036.</title>
        <authorList>
            <person name="Jiang Z."/>
        </authorList>
    </citation>
    <scope>NUCLEOTIDE SEQUENCE</scope>
    <source>
        <strain evidence="3">DSM 21036</strain>
    </source>
</reference>
<feature type="domain" description="Bacterial Ig-like" evidence="2">
    <location>
        <begin position="227"/>
        <end position="318"/>
    </location>
</feature>
<dbReference type="RefSeq" id="WP_270042162.1">
    <property type="nucleotide sequence ID" value="NZ_JAPDOD010000021.1"/>
</dbReference>
<feature type="domain" description="Bacterial Ig-like" evidence="2">
    <location>
        <begin position="137"/>
        <end position="219"/>
    </location>
</feature>
<dbReference type="Gene3D" id="2.60.40.10">
    <property type="entry name" value="Immunoglobulins"/>
    <property type="match status" value="3"/>
</dbReference>